<protein>
    <submittedName>
        <fullName evidence="1">Acetyltransferase</fullName>
    </submittedName>
</protein>
<reference evidence="1 2" key="1">
    <citation type="journal article" date="2016" name="Genome Biol. Evol.">
        <title>Divergent and convergent evolution of fungal pathogenicity.</title>
        <authorList>
            <person name="Shang Y."/>
            <person name="Xiao G."/>
            <person name="Zheng P."/>
            <person name="Cen K."/>
            <person name="Zhan S."/>
            <person name="Wang C."/>
        </authorList>
    </citation>
    <scope>NUCLEOTIDE SEQUENCE [LARGE SCALE GENOMIC DNA]</scope>
    <source>
        <strain evidence="1 2">RCEF 1005</strain>
    </source>
</reference>
<dbReference type="SUPFAM" id="SSF55729">
    <property type="entry name" value="Acyl-CoA N-acyltransferases (Nat)"/>
    <property type="match status" value="1"/>
</dbReference>
<gene>
    <name evidence="1" type="ORF">LEL_00490</name>
</gene>
<dbReference type="STRING" id="1081108.A0A168JW80"/>
<dbReference type="EMBL" id="AZHF01000001">
    <property type="protein sequence ID" value="OAA80945.1"/>
    <property type="molecule type" value="Genomic_DNA"/>
</dbReference>
<dbReference type="Gene3D" id="3.40.630.30">
    <property type="match status" value="1"/>
</dbReference>
<evidence type="ECO:0000313" key="2">
    <source>
        <dbReference type="Proteomes" id="UP000076881"/>
    </source>
</evidence>
<organism evidence="1 2">
    <name type="scientific">Akanthomyces lecanii RCEF 1005</name>
    <dbReference type="NCBI Taxonomy" id="1081108"/>
    <lineage>
        <taxon>Eukaryota</taxon>
        <taxon>Fungi</taxon>
        <taxon>Dikarya</taxon>
        <taxon>Ascomycota</taxon>
        <taxon>Pezizomycotina</taxon>
        <taxon>Sordariomycetes</taxon>
        <taxon>Hypocreomycetidae</taxon>
        <taxon>Hypocreales</taxon>
        <taxon>Cordycipitaceae</taxon>
        <taxon>Akanthomyces</taxon>
        <taxon>Cordyceps confragosa</taxon>
    </lineage>
</organism>
<dbReference type="AlphaFoldDB" id="A0A168JW80"/>
<comment type="caution">
    <text evidence="1">The sequence shown here is derived from an EMBL/GenBank/DDBJ whole genome shotgun (WGS) entry which is preliminary data.</text>
</comment>
<dbReference type="InterPro" id="IPR016181">
    <property type="entry name" value="Acyl_CoA_acyltransferase"/>
</dbReference>
<name>A0A168JW80_CORDF</name>
<dbReference type="OrthoDB" id="4868305at2759"/>
<dbReference type="GO" id="GO:0016740">
    <property type="term" value="F:transferase activity"/>
    <property type="evidence" value="ECO:0007669"/>
    <property type="project" value="UniProtKB-KW"/>
</dbReference>
<accession>A0A168JW80</accession>
<evidence type="ECO:0000313" key="1">
    <source>
        <dbReference type="EMBL" id="OAA80945.1"/>
    </source>
</evidence>
<keyword evidence="2" id="KW-1185">Reference proteome</keyword>
<keyword evidence="1" id="KW-0808">Transferase</keyword>
<proteinExistence type="predicted"/>
<sequence length="232" mass="24685">MPRPTKALECPSPPSCAPGTILVETARLVLRRFQPSDAPLARAANHRAVWDGVRDSFPHPYTLADAETFVTPSPDPTQRGLPNPAKVAVCVKILPADDDHGSQAQQLVGCIGADPGQDVLGAGLLAHARHLGPRLRDRGDGRPAALVAADVAWLTSRAGPHLCWQSAERQGAGQVRLRARGRSARGGGEGWYAAGLAPICCATAGRQSSRRNHKNIHIINCMHAIQPEARKT</sequence>
<dbReference type="Proteomes" id="UP000076881">
    <property type="component" value="Unassembled WGS sequence"/>
</dbReference>